<proteinExistence type="predicted"/>
<feature type="transmembrane region" description="Helical" evidence="2">
    <location>
        <begin position="12"/>
        <end position="45"/>
    </location>
</feature>
<dbReference type="OrthoDB" id="10450410at2759"/>
<keyword evidence="4" id="KW-1185">Reference proteome</keyword>
<evidence type="ECO:0000313" key="4">
    <source>
        <dbReference type="Proteomes" id="UP000024837"/>
    </source>
</evidence>
<feature type="compositionally biased region" description="Basic and acidic residues" evidence="1">
    <location>
        <begin position="83"/>
        <end position="104"/>
    </location>
</feature>
<gene>
    <name evidence="3" type="ORF">DRE_03713</name>
</gene>
<dbReference type="Proteomes" id="UP000024837">
    <property type="component" value="Unassembled WGS sequence"/>
</dbReference>
<dbReference type="AlphaFoldDB" id="W7HS87"/>
<feature type="region of interest" description="Disordered" evidence="1">
    <location>
        <begin position="56"/>
        <end position="104"/>
    </location>
</feature>
<organism evidence="3 4">
    <name type="scientific">Drechslerella stenobrocha 248</name>
    <dbReference type="NCBI Taxonomy" id="1043628"/>
    <lineage>
        <taxon>Eukaryota</taxon>
        <taxon>Fungi</taxon>
        <taxon>Dikarya</taxon>
        <taxon>Ascomycota</taxon>
        <taxon>Pezizomycotina</taxon>
        <taxon>Orbiliomycetes</taxon>
        <taxon>Orbiliales</taxon>
        <taxon>Orbiliaceae</taxon>
        <taxon>Drechslerella</taxon>
    </lineage>
</organism>
<evidence type="ECO:0000313" key="3">
    <source>
        <dbReference type="EMBL" id="EWC46951.1"/>
    </source>
</evidence>
<keyword evidence="2" id="KW-1133">Transmembrane helix</keyword>
<evidence type="ECO:0000256" key="1">
    <source>
        <dbReference type="SAM" id="MobiDB-lite"/>
    </source>
</evidence>
<protein>
    <submittedName>
        <fullName evidence="3">Uncharacterized protein</fullName>
    </submittedName>
</protein>
<sequence length="104" mass="11751">MAAAFLFLLLAWLRYIIVRLFILCGIFCITPILLLILLELFVLFFRLVTDHLPSSVANRRPTRQSQSSSVPLGNLASVSPDVTRIRERRQANGTKEGDDAHQLD</sequence>
<keyword evidence="2" id="KW-0812">Transmembrane</keyword>
<reference evidence="3 4" key="1">
    <citation type="submission" date="2013-05" db="EMBL/GenBank/DDBJ databases">
        <title>Drechslerella stenobrocha genome reveals carnivorous origination and mechanical trapping mechanism of predatory fungi.</title>
        <authorList>
            <person name="Liu X."/>
            <person name="Zhang W."/>
            <person name="Liu K."/>
        </authorList>
    </citation>
    <scope>NUCLEOTIDE SEQUENCE [LARGE SCALE GENOMIC DNA]</scope>
    <source>
        <strain evidence="3 4">248</strain>
    </source>
</reference>
<accession>W7HS87</accession>
<dbReference type="EMBL" id="KI966413">
    <property type="protein sequence ID" value="EWC46951.1"/>
    <property type="molecule type" value="Genomic_DNA"/>
</dbReference>
<keyword evidence="2" id="KW-0472">Membrane</keyword>
<name>W7HS87_9PEZI</name>
<dbReference type="HOGENOM" id="CLU_2250077_0_0_1"/>
<evidence type="ECO:0000256" key="2">
    <source>
        <dbReference type="SAM" id="Phobius"/>
    </source>
</evidence>